<gene>
    <name evidence="1" type="ORF">ZEAMMB73_Zm00001d022308</name>
</gene>
<reference evidence="1" key="1">
    <citation type="submission" date="2015-12" db="EMBL/GenBank/DDBJ databases">
        <title>Update maize B73 reference genome by single molecule sequencing technologies.</title>
        <authorList>
            <consortium name="Maize Genome Sequencing Project"/>
            <person name="Ware D."/>
        </authorList>
    </citation>
    <scope>NUCLEOTIDE SEQUENCE [LARGE SCALE GENOMIC DNA]</scope>
    <source>
        <tissue evidence="1">Seedling</tissue>
    </source>
</reference>
<sequence length="110" mass="12565">MGLPFDVYGSSITTGYCHNYLCLTIYLVSIVWLLHAATTLMVAIFLFVTIAIFVGIHLWPTLTIWQSSGTIFHGGLINYFVSHYGRLERQRQSSSARHSKKFMRNLFTES</sequence>
<dbReference type="IntAct" id="A0A1D6IL08">
    <property type="interactions" value="9"/>
</dbReference>
<proteinExistence type="predicted"/>
<dbReference type="AlphaFoldDB" id="A0A1D6IL08"/>
<dbReference type="InParanoid" id="A0A1D6IL08"/>
<accession>A0A1D6IL08</accession>
<dbReference type="PaxDb" id="4577-GRMZM2G039954_P01"/>
<organism evidence="1">
    <name type="scientific">Zea mays</name>
    <name type="common">Maize</name>
    <dbReference type="NCBI Taxonomy" id="4577"/>
    <lineage>
        <taxon>Eukaryota</taxon>
        <taxon>Viridiplantae</taxon>
        <taxon>Streptophyta</taxon>
        <taxon>Embryophyta</taxon>
        <taxon>Tracheophyta</taxon>
        <taxon>Spermatophyta</taxon>
        <taxon>Magnoliopsida</taxon>
        <taxon>Liliopsida</taxon>
        <taxon>Poales</taxon>
        <taxon>Poaceae</taxon>
        <taxon>PACMAD clade</taxon>
        <taxon>Panicoideae</taxon>
        <taxon>Andropogonodae</taxon>
        <taxon>Andropogoneae</taxon>
        <taxon>Tripsacinae</taxon>
        <taxon>Zea</taxon>
    </lineage>
</organism>
<evidence type="ECO:0000313" key="1">
    <source>
        <dbReference type="EMBL" id="ONM60084.1"/>
    </source>
</evidence>
<protein>
    <submittedName>
        <fullName evidence="1">Uncharacterized protein</fullName>
    </submittedName>
</protein>
<name>A0A1D6IL08_MAIZE</name>
<dbReference type="EMBL" id="CM007650">
    <property type="protein sequence ID" value="ONM60084.1"/>
    <property type="molecule type" value="Genomic_DNA"/>
</dbReference>